<feature type="transmembrane region" description="Helical" evidence="1">
    <location>
        <begin position="86"/>
        <end position="113"/>
    </location>
</feature>
<organism evidence="2 3">
    <name type="scientific">Ligilactobacillus pabuli</name>
    <dbReference type="NCBI Taxonomy" id="2886039"/>
    <lineage>
        <taxon>Bacteria</taxon>
        <taxon>Bacillati</taxon>
        <taxon>Bacillota</taxon>
        <taxon>Bacilli</taxon>
        <taxon>Lactobacillales</taxon>
        <taxon>Lactobacillaceae</taxon>
        <taxon>Ligilactobacillus</taxon>
    </lineage>
</organism>
<sequence length="126" mass="14089">MLNKKWEKVLLIICASWQFIDGFLTIALGFINSSKIAELDAYSKMVPISSFNGLIGTLFILAGMVNLLIAFYFMGHGEINRWIMPILIIEAIFAYFCMDIVAVATLVPAAIIISLKKKKQKLAKTE</sequence>
<dbReference type="RefSeq" id="WP_244055100.1">
    <property type="nucleotide sequence ID" value="NZ_BQXH01000008.1"/>
</dbReference>
<evidence type="ECO:0008006" key="4">
    <source>
        <dbReference type="Google" id="ProtNLM"/>
    </source>
</evidence>
<comment type="caution">
    <text evidence="2">The sequence shown here is derived from an EMBL/GenBank/DDBJ whole genome shotgun (WGS) entry which is preliminary data.</text>
</comment>
<protein>
    <recommendedName>
        <fullName evidence="4">DUF4064 domain-containing protein</fullName>
    </recommendedName>
</protein>
<feature type="transmembrane region" description="Helical" evidence="1">
    <location>
        <begin position="51"/>
        <end position="74"/>
    </location>
</feature>
<proteinExistence type="predicted"/>
<dbReference type="Proteomes" id="UP001055149">
    <property type="component" value="Unassembled WGS sequence"/>
</dbReference>
<evidence type="ECO:0000313" key="3">
    <source>
        <dbReference type="Proteomes" id="UP001055149"/>
    </source>
</evidence>
<keyword evidence="1" id="KW-0812">Transmembrane</keyword>
<reference evidence="2" key="1">
    <citation type="journal article" date="2022" name="Int. J. Syst. Evol. Microbiol.">
        <title>A novel species of lactic acid bacteria, Ligilactobacillus pabuli sp. nov., isolated from alfalfa silage.</title>
        <authorList>
            <person name="Tohno M."/>
            <person name="Tanizawa Y."/>
            <person name="Sawada H."/>
            <person name="Sakamoto M."/>
            <person name="Ohkuma M."/>
            <person name="Kobayashi H."/>
        </authorList>
    </citation>
    <scope>NUCLEOTIDE SEQUENCE</scope>
    <source>
        <strain evidence="2">AF129</strain>
    </source>
</reference>
<feature type="transmembrane region" description="Helical" evidence="1">
    <location>
        <begin position="9"/>
        <end position="31"/>
    </location>
</feature>
<evidence type="ECO:0000313" key="2">
    <source>
        <dbReference type="EMBL" id="GKS81343.1"/>
    </source>
</evidence>
<keyword evidence="3" id="KW-1185">Reference proteome</keyword>
<accession>A0ABQ5JHL1</accession>
<gene>
    <name evidence="2" type="ORF">LPAF129_10290</name>
</gene>
<dbReference type="EMBL" id="BQXH01000008">
    <property type="protein sequence ID" value="GKS81343.1"/>
    <property type="molecule type" value="Genomic_DNA"/>
</dbReference>
<evidence type="ECO:0000256" key="1">
    <source>
        <dbReference type="SAM" id="Phobius"/>
    </source>
</evidence>
<name>A0ABQ5JHL1_9LACO</name>
<keyword evidence="1" id="KW-0472">Membrane</keyword>
<keyword evidence="1" id="KW-1133">Transmembrane helix</keyword>